<organism evidence="9 10">
    <name type="scientific">Facklamia hominis</name>
    <dbReference type="NCBI Taxonomy" id="178214"/>
    <lineage>
        <taxon>Bacteria</taxon>
        <taxon>Bacillati</taxon>
        <taxon>Bacillota</taxon>
        <taxon>Bacilli</taxon>
        <taxon>Lactobacillales</taxon>
        <taxon>Aerococcaceae</taxon>
        <taxon>Facklamia</taxon>
    </lineage>
</organism>
<keyword evidence="3" id="KW-1003">Cell membrane</keyword>
<name>A0AAJ1Q4E5_9LACT</name>
<evidence type="ECO:0000259" key="8">
    <source>
        <dbReference type="PROSITE" id="PS50928"/>
    </source>
</evidence>
<feature type="transmembrane region" description="Helical" evidence="7">
    <location>
        <begin position="12"/>
        <end position="29"/>
    </location>
</feature>
<keyword evidence="4 7" id="KW-0812">Transmembrane</keyword>
<dbReference type="PANTHER" id="PTHR30151">
    <property type="entry name" value="ALKANE SULFONATE ABC TRANSPORTER-RELATED, MEMBRANE SUBUNIT"/>
    <property type="match status" value="1"/>
</dbReference>
<feature type="transmembrane region" description="Helical" evidence="7">
    <location>
        <begin position="124"/>
        <end position="149"/>
    </location>
</feature>
<evidence type="ECO:0000256" key="7">
    <source>
        <dbReference type="RuleBase" id="RU363032"/>
    </source>
</evidence>
<accession>A0AAJ1Q4E5</accession>
<evidence type="ECO:0000313" key="9">
    <source>
        <dbReference type="EMBL" id="MDK7186674.1"/>
    </source>
</evidence>
<dbReference type="InterPro" id="IPR000515">
    <property type="entry name" value="MetI-like"/>
</dbReference>
<dbReference type="InterPro" id="IPR035906">
    <property type="entry name" value="MetI-like_sf"/>
</dbReference>
<dbReference type="AlphaFoldDB" id="A0AAJ1Q4E5"/>
<evidence type="ECO:0000256" key="2">
    <source>
        <dbReference type="ARBA" id="ARBA00022448"/>
    </source>
</evidence>
<feature type="transmembrane region" description="Helical" evidence="7">
    <location>
        <begin position="66"/>
        <end position="87"/>
    </location>
</feature>
<dbReference type="GO" id="GO:0005886">
    <property type="term" value="C:plasma membrane"/>
    <property type="evidence" value="ECO:0007669"/>
    <property type="project" value="UniProtKB-SubCell"/>
</dbReference>
<dbReference type="EMBL" id="JASOOE010000002">
    <property type="protein sequence ID" value="MDK7186674.1"/>
    <property type="molecule type" value="Genomic_DNA"/>
</dbReference>
<evidence type="ECO:0000256" key="6">
    <source>
        <dbReference type="ARBA" id="ARBA00023136"/>
    </source>
</evidence>
<dbReference type="Proteomes" id="UP001229251">
    <property type="component" value="Unassembled WGS sequence"/>
</dbReference>
<comment type="caution">
    <text evidence="9">The sequence shown here is derived from an EMBL/GenBank/DDBJ whole genome shotgun (WGS) entry which is preliminary data.</text>
</comment>
<evidence type="ECO:0000313" key="10">
    <source>
        <dbReference type="Proteomes" id="UP001229251"/>
    </source>
</evidence>
<comment type="subcellular location">
    <subcellularLocation>
        <location evidence="1 7">Cell membrane</location>
        <topology evidence="1 7">Multi-pass membrane protein</topology>
    </subcellularLocation>
</comment>
<dbReference type="PROSITE" id="PS50928">
    <property type="entry name" value="ABC_TM1"/>
    <property type="match status" value="1"/>
</dbReference>
<reference evidence="9" key="1">
    <citation type="submission" date="2023-05" db="EMBL/GenBank/DDBJ databases">
        <title>Cataloging the Phylogenetic Diversity of Human Bladder Bacteria.</title>
        <authorList>
            <person name="Du J."/>
        </authorList>
    </citation>
    <scope>NUCLEOTIDE SEQUENCE</scope>
    <source>
        <strain evidence="9">UMB1231</strain>
    </source>
</reference>
<keyword evidence="2 7" id="KW-0813">Transport</keyword>
<feature type="domain" description="ABC transmembrane type-1" evidence="8">
    <location>
        <begin position="60"/>
        <end position="240"/>
    </location>
</feature>
<comment type="similarity">
    <text evidence="7">Belongs to the binding-protein-dependent transport system permease family.</text>
</comment>
<evidence type="ECO:0000256" key="5">
    <source>
        <dbReference type="ARBA" id="ARBA00022989"/>
    </source>
</evidence>
<sequence>MKKIIEFIKNYWITALLFLGLYFLYVYLANSENINNLLFPPVSQIISAFGEVNVTFLHNMMGSFGLMIPSLLIALIIALALGTIMGLSPFCRRVLYPIIYTVSVVPSILLSPFALVLAPNFKMASIFLIAYNIIWPTLFATINGIITIDRVYLDIADTLEIKGVKRLFKVLYPAAMPSIFSGLVTSIRGTFLVLVFAEMYGTQLGMGYFVKKYTDYGMYDYAWAGLIFMILILLIVMLAFEKAKERTLRWTINDK</sequence>
<feature type="transmembrane region" description="Helical" evidence="7">
    <location>
        <begin position="170"/>
        <end position="201"/>
    </location>
</feature>
<protein>
    <submittedName>
        <fullName evidence="9">ABC transporter permease subunit</fullName>
    </submittedName>
</protein>
<dbReference type="GO" id="GO:0055085">
    <property type="term" value="P:transmembrane transport"/>
    <property type="evidence" value="ECO:0007669"/>
    <property type="project" value="InterPro"/>
</dbReference>
<dbReference type="PANTHER" id="PTHR30151:SF0">
    <property type="entry name" value="ABC TRANSPORTER PERMEASE PROTEIN MJ0413-RELATED"/>
    <property type="match status" value="1"/>
</dbReference>
<dbReference type="Gene3D" id="1.10.3720.10">
    <property type="entry name" value="MetI-like"/>
    <property type="match status" value="1"/>
</dbReference>
<dbReference type="Pfam" id="PF00528">
    <property type="entry name" value="BPD_transp_1"/>
    <property type="match status" value="1"/>
</dbReference>
<dbReference type="SUPFAM" id="SSF161098">
    <property type="entry name" value="MetI-like"/>
    <property type="match status" value="1"/>
</dbReference>
<keyword evidence="6 7" id="KW-0472">Membrane</keyword>
<dbReference type="RefSeq" id="WP_016648456.1">
    <property type="nucleotide sequence ID" value="NZ_CP138857.1"/>
</dbReference>
<gene>
    <name evidence="9" type="ORF">QP433_01620</name>
</gene>
<proteinExistence type="inferred from homology"/>
<evidence type="ECO:0000256" key="3">
    <source>
        <dbReference type="ARBA" id="ARBA00022475"/>
    </source>
</evidence>
<evidence type="ECO:0000256" key="4">
    <source>
        <dbReference type="ARBA" id="ARBA00022692"/>
    </source>
</evidence>
<evidence type="ECO:0000256" key="1">
    <source>
        <dbReference type="ARBA" id="ARBA00004651"/>
    </source>
</evidence>
<keyword evidence="5 7" id="KW-1133">Transmembrane helix</keyword>
<feature type="transmembrane region" description="Helical" evidence="7">
    <location>
        <begin position="94"/>
        <end position="118"/>
    </location>
</feature>
<dbReference type="CDD" id="cd06261">
    <property type="entry name" value="TM_PBP2"/>
    <property type="match status" value="1"/>
</dbReference>
<feature type="transmembrane region" description="Helical" evidence="7">
    <location>
        <begin position="221"/>
        <end position="240"/>
    </location>
</feature>